<dbReference type="PANTHER" id="PTHR13932">
    <property type="entry name" value="COPROPORPHYRINIGEN III OXIDASE"/>
    <property type="match status" value="1"/>
</dbReference>
<dbReference type="NCBIfam" id="TIGR00539">
    <property type="entry name" value="hemN_rel"/>
    <property type="match status" value="1"/>
</dbReference>
<dbReference type="SFLD" id="SFLDF00562">
    <property type="entry name" value="HemN-like__clustered_with_heat"/>
    <property type="match status" value="1"/>
</dbReference>
<dbReference type="GO" id="GO:0051539">
    <property type="term" value="F:4 iron, 4 sulfur cluster binding"/>
    <property type="evidence" value="ECO:0007669"/>
    <property type="project" value="UniProtKB-UniRule"/>
</dbReference>
<dbReference type="OrthoDB" id="9808022at2"/>
<dbReference type="InterPro" id="IPR006638">
    <property type="entry name" value="Elp3/MiaA/NifB-like_rSAM"/>
</dbReference>
<dbReference type="SFLD" id="SFLDG01082">
    <property type="entry name" value="B12-binding_domain_containing"/>
    <property type="match status" value="1"/>
</dbReference>
<accession>A0A371IK10</accession>
<dbReference type="InterPro" id="IPR034505">
    <property type="entry name" value="Coproporphyrinogen-III_oxidase"/>
</dbReference>
<dbReference type="GO" id="GO:0006779">
    <property type="term" value="P:porphyrin-containing compound biosynthetic process"/>
    <property type="evidence" value="ECO:0007669"/>
    <property type="project" value="InterPro"/>
</dbReference>
<gene>
    <name evidence="6" type="primary">hemW</name>
    <name evidence="5" type="ORF">BBG48_008240</name>
    <name evidence="6" type="ORF">FL857_06530</name>
</gene>
<dbReference type="SUPFAM" id="SSF102114">
    <property type="entry name" value="Radical SAM enzymes"/>
    <property type="match status" value="1"/>
</dbReference>
<dbReference type="InterPro" id="IPR010723">
    <property type="entry name" value="HemN_C"/>
</dbReference>
<keyword evidence="3" id="KW-0949">S-adenosyl-L-methionine</keyword>
<evidence type="ECO:0000256" key="1">
    <source>
        <dbReference type="ARBA" id="ARBA00006100"/>
    </source>
</evidence>
<dbReference type="RefSeq" id="WP_068912469.1">
    <property type="nucleotide sequence ID" value="NZ_MBEW02000020.1"/>
</dbReference>
<dbReference type="PANTHER" id="PTHR13932:SF5">
    <property type="entry name" value="RADICAL S-ADENOSYL METHIONINE DOMAIN-CONTAINING PROTEIN 1, MITOCHONDRIAL"/>
    <property type="match status" value="1"/>
</dbReference>
<evidence type="ECO:0000256" key="3">
    <source>
        <dbReference type="RuleBase" id="RU364116"/>
    </source>
</evidence>
<dbReference type="STRING" id="1871336.BBG48_02315"/>
<evidence type="ECO:0000313" key="6">
    <source>
        <dbReference type="EMBL" id="TRW26070.1"/>
    </source>
</evidence>
<evidence type="ECO:0000256" key="2">
    <source>
        <dbReference type="ARBA" id="ARBA00017228"/>
    </source>
</evidence>
<protein>
    <recommendedName>
        <fullName evidence="2 3">Heme chaperone HemW</fullName>
    </recommendedName>
</protein>
<keyword evidence="3" id="KW-0411">Iron-sulfur</keyword>
<comment type="similarity">
    <text evidence="1">Belongs to the anaerobic coproporphyrinogen-III oxidase family. HemW subfamily.</text>
</comment>
<evidence type="ECO:0000313" key="8">
    <source>
        <dbReference type="Proteomes" id="UP000319424"/>
    </source>
</evidence>
<proteinExistence type="inferred from homology"/>
<dbReference type="SFLD" id="SFLDF00288">
    <property type="entry name" value="HemN-like__clustered_with_nucl"/>
    <property type="match status" value="1"/>
</dbReference>
<dbReference type="Proteomes" id="UP000093352">
    <property type="component" value="Unassembled WGS sequence"/>
</dbReference>
<reference evidence="6 8" key="3">
    <citation type="submission" date="2019-07" db="EMBL/GenBank/DDBJ databases">
        <title>Criibacterium bergeronii gen. nov., sp. nov. isolated from human clinical samples.</title>
        <authorList>
            <person name="Maheux A.F."/>
            <person name="Boudreau D.K."/>
            <person name="Berube E."/>
            <person name="Brodeur S."/>
            <person name="Bernard K.A."/>
            <person name="Abed J.Y."/>
            <person name="Ducrey E."/>
            <person name="Guay E.F."/>
            <person name="Raymond F."/>
            <person name="Corbeil J."/>
            <person name="Domingo M.-C."/>
            <person name="Roy P.H."/>
            <person name="Boissinot M."/>
            <person name="Tocheva E.I."/>
            <person name="Omar R.F."/>
        </authorList>
    </citation>
    <scope>NUCLEOTIDE SEQUENCE [LARGE SCALE GENOMIC DNA]</scope>
    <source>
        <strain evidence="6 8">CCRI-24246</strain>
    </source>
</reference>
<dbReference type="SFLD" id="SFLDS00029">
    <property type="entry name" value="Radical_SAM"/>
    <property type="match status" value="1"/>
</dbReference>
<dbReference type="AlphaFoldDB" id="A0A371IK10"/>
<keyword evidence="3" id="KW-0143">Chaperone</keyword>
<dbReference type="PROSITE" id="PS51918">
    <property type="entry name" value="RADICAL_SAM"/>
    <property type="match status" value="1"/>
</dbReference>
<dbReference type="Proteomes" id="UP000319424">
    <property type="component" value="Unassembled WGS sequence"/>
</dbReference>
<reference evidence="5 7" key="1">
    <citation type="journal article" date="2016" name="Genome Announc.">
        <title>Draft Genome Sequence of Criibacterium bergeronii gen. nov., sp. nov., Strain CCRI-22567T, Isolated from a Vaginal Sample from a Woman with Bacterial Vaginosis.</title>
        <authorList>
            <person name="Maheux A.F."/>
            <person name="Berube E."/>
            <person name="Boudreau D.K."/>
            <person name="Raymond F."/>
            <person name="Corbeil J."/>
            <person name="Roy P.H."/>
            <person name="Boissinot M."/>
            <person name="Omar R.F."/>
        </authorList>
    </citation>
    <scope>NUCLEOTIDE SEQUENCE [LARGE SCALE GENOMIC DNA]</scope>
    <source>
        <strain evidence="5 7">CCRI-22567</strain>
    </source>
</reference>
<comment type="subcellular location">
    <subcellularLocation>
        <location evidence="3">Cytoplasm</location>
    </subcellularLocation>
</comment>
<dbReference type="GO" id="GO:0004109">
    <property type="term" value="F:coproporphyrinogen oxidase activity"/>
    <property type="evidence" value="ECO:0007669"/>
    <property type="project" value="InterPro"/>
</dbReference>
<dbReference type="GO" id="GO:0005737">
    <property type="term" value="C:cytoplasm"/>
    <property type="evidence" value="ECO:0007669"/>
    <property type="project" value="UniProtKB-SubCell"/>
</dbReference>
<evidence type="ECO:0000313" key="5">
    <source>
        <dbReference type="EMBL" id="RDY20800.1"/>
    </source>
</evidence>
<evidence type="ECO:0000259" key="4">
    <source>
        <dbReference type="PROSITE" id="PS51918"/>
    </source>
</evidence>
<comment type="caution">
    <text evidence="5">The sequence shown here is derived from an EMBL/GenBank/DDBJ whole genome shotgun (WGS) entry which is preliminary data.</text>
</comment>
<dbReference type="Pfam" id="PF06969">
    <property type="entry name" value="HemN_C"/>
    <property type="match status" value="1"/>
</dbReference>
<keyword evidence="3" id="KW-0408">Iron</keyword>
<keyword evidence="3" id="KW-0004">4Fe-4S</keyword>
<evidence type="ECO:0000313" key="7">
    <source>
        <dbReference type="Proteomes" id="UP000093352"/>
    </source>
</evidence>
<sequence length="376" mass="43515">MRNIGVYTHIPFCLSKCNYCDFDSNVGSYEEKKEYIGALKKEIQLLNIKYGLEKYVADTIFIGGGTPTSLEEDLLFELLQTLQSSFTFSSHLEATIEMNPSSFSASKIDILKNSFINRVSIGLQSCIQDELALLGRNHDLKDFDTTFNYLRKNNFGNINVDLMMGLPNQSLEKFSKTLDTVLYYNPEHISTYMLIIEEGTPFYKWYENGKIIVDDKITLQIYEYTVKKLKESGYEQYEISNFAKKGKSCSHNIKYWTLEEYLGIGRSAASFIDGYRYKNADKEYVKIINSGKLPIVDKEKSVMQTLYEENIFLGLRMTQGIDIKKLNEKFDIDFMQKYSLKIEQLLKKDLIKIREGKLSLTLKGIEISNQIFLEFI</sequence>
<dbReference type="EMBL" id="VJXW01000008">
    <property type="protein sequence ID" value="TRW26070.1"/>
    <property type="molecule type" value="Genomic_DNA"/>
</dbReference>
<dbReference type="GO" id="GO:0046872">
    <property type="term" value="F:metal ion binding"/>
    <property type="evidence" value="ECO:0007669"/>
    <property type="project" value="UniProtKB-UniRule"/>
</dbReference>
<keyword evidence="7" id="KW-1185">Reference proteome</keyword>
<dbReference type="SMART" id="SM00729">
    <property type="entry name" value="Elp3"/>
    <property type="match status" value="1"/>
</dbReference>
<dbReference type="InterPro" id="IPR023404">
    <property type="entry name" value="rSAM_horseshoe"/>
</dbReference>
<keyword evidence="3" id="KW-0963">Cytoplasm</keyword>
<keyword evidence="3" id="KW-0349">Heme</keyword>
<dbReference type="Gene3D" id="3.80.30.20">
    <property type="entry name" value="tm_1862 like domain"/>
    <property type="match status" value="1"/>
</dbReference>
<dbReference type="SFLD" id="SFLDG01065">
    <property type="entry name" value="anaerobic_coproporphyrinogen-I"/>
    <property type="match status" value="1"/>
</dbReference>
<reference evidence="5" key="2">
    <citation type="submission" date="2018-07" db="EMBL/GenBank/DDBJ databases">
        <authorList>
            <person name="Quirk P.G."/>
            <person name="Krulwich T.A."/>
        </authorList>
    </citation>
    <scope>NUCLEOTIDE SEQUENCE</scope>
    <source>
        <strain evidence="5">CCRI-22567</strain>
    </source>
</reference>
<feature type="domain" description="Radical SAM core" evidence="4">
    <location>
        <begin position="1"/>
        <end position="235"/>
    </location>
</feature>
<dbReference type="InterPro" id="IPR004559">
    <property type="entry name" value="HemW-like"/>
</dbReference>
<dbReference type="InterPro" id="IPR058240">
    <property type="entry name" value="rSAM_sf"/>
</dbReference>
<comment type="function">
    <text evidence="3">Probably acts as a heme chaperone, transferring heme to an unknown acceptor. Binds one molecule of heme per monomer, possibly covalently. Binds 1 [4Fe-4S] cluster. The cluster is coordinated with 3 cysteines and an exchangeable S-adenosyl-L-methionine.</text>
</comment>
<dbReference type="InterPro" id="IPR007197">
    <property type="entry name" value="rSAM"/>
</dbReference>
<name>A0A371IK10_9FIRM</name>
<dbReference type="EMBL" id="MBEW02000020">
    <property type="protein sequence ID" value="RDY20800.1"/>
    <property type="molecule type" value="Genomic_DNA"/>
</dbReference>
<organism evidence="5 7">
    <name type="scientific">Criibacterium bergeronii</name>
    <dbReference type="NCBI Taxonomy" id="1871336"/>
    <lineage>
        <taxon>Bacteria</taxon>
        <taxon>Bacillati</taxon>
        <taxon>Bacillota</taxon>
        <taxon>Clostridia</taxon>
        <taxon>Peptostreptococcales</taxon>
        <taxon>Filifactoraceae</taxon>
        <taxon>Criibacterium</taxon>
    </lineage>
</organism>
<dbReference type="Pfam" id="PF04055">
    <property type="entry name" value="Radical_SAM"/>
    <property type="match status" value="1"/>
</dbReference>
<keyword evidence="3" id="KW-0479">Metal-binding</keyword>